<feature type="signal peptide" evidence="2">
    <location>
        <begin position="1"/>
        <end position="33"/>
    </location>
</feature>
<accession>A0A1X0DLU1</accession>
<evidence type="ECO:0000256" key="1">
    <source>
        <dbReference type="SAM" id="MobiDB-lite"/>
    </source>
</evidence>
<evidence type="ECO:0000313" key="4">
    <source>
        <dbReference type="Proteomes" id="UP000192801"/>
    </source>
</evidence>
<gene>
    <name evidence="3" type="ORF">BST26_03650</name>
</gene>
<keyword evidence="2" id="KW-0732">Signal</keyword>
<comment type="caution">
    <text evidence="3">The sequence shown here is derived from an EMBL/GenBank/DDBJ whole genome shotgun (WGS) entry which is preliminary data.</text>
</comment>
<evidence type="ECO:0000256" key="2">
    <source>
        <dbReference type="SAM" id="SignalP"/>
    </source>
</evidence>
<feature type="compositionally biased region" description="Polar residues" evidence="1">
    <location>
        <begin position="42"/>
        <end position="62"/>
    </location>
</feature>
<dbReference type="OrthoDB" id="4629024at2"/>
<proteinExistence type="predicted"/>
<organism evidence="3 4">
    <name type="scientific">Mycolicibacterium insubricum</name>
    <dbReference type="NCBI Taxonomy" id="444597"/>
    <lineage>
        <taxon>Bacteria</taxon>
        <taxon>Bacillati</taxon>
        <taxon>Actinomycetota</taxon>
        <taxon>Actinomycetes</taxon>
        <taxon>Mycobacteriales</taxon>
        <taxon>Mycobacteriaceae</taxon>
        <taxon>Mycolicibacterium</taxon>
    </lineage>
</organism>
<sequence>MSARRIAGKAAVWGIAGIAAAGMALAASGIASADVTEEAPSPQVSSRQASVSSYQGTRNNAPNVARGQADTRLAGAGIVQAQGTVRDTPKAVVARPAAPFQGPWPIGAPMGDF</sequence>
<dbReference type="EMBL" id="MVHS01000005">
    <property type="protein sequence ID" value="ORA73132.1"/>
    <property type="molecule type" value="Genomic_DNA"/>
</dbReference>
<feature type="region of interest" description="Disordered" evidence="1">
    <location>
        <begin position="36"/>
        <end position="68"/>
    </location>
</feature>
<reference evidence="3 4" key="1">
    <citation type="submission" date="2016-12" db="EMBL/GenBank/DDBJ databases">
        <title>The new phylogeny of genus Mycobacterium.</title>
        <authorList>
            <person name="Tortoli E."/>
            <person name="Trovato A."/>
            <person name="Cirillo D.M."/>
        </authorList>
    </citation>
    <scope>NUCLEOTIDE SEQUENCE [LARGE SCALE GENOMIC DNA]</scope>
    <source>
        <strain evidence="3 4">DSM 45130</strain>
    </source>
</reference>
<evidence type="ECO:0000313" key="3">
    <source>
        <dbReference type="EMBL" id="ORA73132.1"/>
    </source>
</evidence>
<dbReference type="RefSeq" id="WP_083029401.1">
    <property type="nucleotide sequence ID" value="NZ_AP022618.1"/>
</dbReference>
<feature type="chain" id="PRO_5043904525" evidence="2">
    <location>
        <begin position="34"/>
        <end position="113"/>
    </location>
</feature>
<name>A0A1X0DLU1_9MYCO</name>
<keyword evidence="4" id="KW-1185">Reference proteome</keyword>
<protein>
    <submittedName>
        <fullName evidence="3">Uncharacterized protein</fullName>
    </submittedName>
</protein>
<dbReference type="AlphaFoldDB" id="A0A1X0DLU1"/>
<dbReference type="Proteomes" id="UP000192801">
    <property type="component" value="Unassembled WGS sequence"/>
</dbReference>